<feature type="domain" description="Methyl-accepting transducer" evidence="3">
    <location>
        <begin position="165"/>
        <end position="277"/>
    </location>
</feature>
<dbReference type="PROSITE" id="PS50111">
    <property type="entry name" value="CHEMOTAXIS_TRANSDUC_2"/>
    <property type="match status" value="1"/>
</dbReference>
<keyword evidence="5" id="KW-1185">Reference proteome</keyword>
<accession>A0A1I0W933</accession>
<dbReference type="EMBL" id="FOJY01000003">
    <property type="protein sequence ID" value="SFA84808.1"/>
    <property type="molecule type" value="Genomic_DNA"/>
</dbReference>
<dbReference type="GO" id="GO:0007165">
    <property type="term" value="P:signal transduction"/>
    <property type="evidence" value="ECO:0007669"/>
    <property type="project" value="UniProtKB-KW"/>
</dbReference>
<dbReference type="GO" id="GO:0016020">
    <property type="term" value="C:membrane"/>
    <property type="evidence" value="ECO:0007669"/>
    <property type="project" value="InterPro"/>
</dbReference>
<protein>
    <submittedName>
        <fullName evidence="4">Methyl-accepting chemotaxis protein (MCP) signalling domain-containing protein</fullName>
    </submittedName>
</protein>
<evidence type="ECO:0000256" key="1">
    <source>
        <dbReference type="ARBA" id="ARBA00023224"/>
    </source>
</evidence>
<dbReference type="RefSeq" id="WP_092870632.1">
    <property type="nucleotide sequence ID" value="NZ_FOJY01000003.1"/>
</dbReference>
<evidence type="ECO:0000256" key="2">
    <source>
        <dbReference type="PROSITE-ProRule" id="PRU00284"/>
    </source>
</evidence>
<dbReference type="Gene3D" id="1.10.287.950">
    <property type="entry name" value="Methyl-accepting chemotaxis protein"/>
    <property type="match status" value="1"/>
</dbReference>
<evidence type="ECO:0000259" key="3">
    <source>
        <dbReference type="PROSITE" id="PS50111"/>
    </source>
</evidence>
<evidence type="ECO:0000313" key="5">
    <source>
        <dbReference type="Proteomes" id="UP000198838"/>
    </source>
</evidence>
<dbReference type="SMART" id="SM00283">
    <property type="entry name" value="MA"/>
    <property type="match status" value="1"/>
</dbReference>
<proteinExistence type="predicted"/>
<sequence>MKKEDINKMAEFLAVYASGLKEDQGLGLSAYNKEDGSLKLIKVIEGKRLRLPFSEGQVFHQGEEAIFNDVFENHLIVEFDNYETMDGLIASGKIIPILDDKDELMGTLSVVYSSGDDIGGTKTAVKNLESSLKKTEKALDNIAKGASDVSDALKDMKKLSDLSVEQIEEISKLVATISANASKSNILALNASIEAARAGEAGRGFNVVATEMGNLAKVSGESSKKIKEAIDEMLSLTDKLSEEITNSNEVAGAQVASVQEINAMMSNITESAASLSK</sequence>
<dbReference type="InterPro" id="IPR004089">
    <property type="entry name" value="MCPsignal_dom"/>
</dbReference>
<dbReference type="SUPFAM" id="SSF58104">
    <property type="entry name" value="Methyl-accepting chemotaxis protein (MCP) signaling domain"/>
    <property type="match status" value="1"/>
</dbReference>
<keyword evidence="1 2" id="KW-0807">Transducer</keyword>
<dbReference type="Pfam" id="PF00015">
    <property type="entry name" value="MCPsignal"/>
    <property type="match status" value="1"/>
</dbReference>
<organism evidence="4 5">
    <name type="scientific">Acetitomaculum ruminis DSM 5522</name>
    <dbReference type="NCBI Taxonomy" id="1120918"/>
    <lineage>
        <taxon>Bacteria</taxon>
        <taxon>Bacillati</taxon>
        <taxon>Bacillota</taxon>
        <taxon>Clostridia</taxon>
        <taxon>Lachnospirales</taxon>
        <taxon>Lachnospiraceae</taxon>
        <taxon>Acetitomaculum</taxon>
    </lineage>
</organism>
<name>A0A1I0W933_9FIRM</name>
<dbReference type="PANTHER" id="PTHR32089">
    <property type="entry name" value="METHYL-ACCEPTING CHEMOTAXIS PROTEIN MCPB"/>
    <property type="match status" value="1"/>
</dbReference>
<evidence type="ECO:0000313" key="4">
    <source>
        <dbReference type="EMBL" id="SFA84808.1"/>
    </source>
</evidence>
<dbReference type="OrthoDB" id="9807021at2"/>
<dbReference type="STRING" id="1120918.SAMN05216249_103148"/>
<gene>
    <name evidence="4" type="ORF">SAMN05216249_103148</name>
</gene>
<reference evidence="4 5" key="1">
    <citation type="submission" date="2016-10" db="EMBL/GenBank/DDBJ databases">
        <authorList>
            <person name="de Groot N.N."/>
        </authorList>
    </citation>
    <scope>NUCLEOTIDE SEQUENCE [LARGE SCALE GENOMIC DNA]</scope>
    <source>
        <strain evidence="4 5">DSM 5522</strain>
    </source>
</reference>
<dbReference type="AlphaFoldDB" id="A0A1I0W933"/>
<dbReference type="Proteomes" id="UP000198838">
    <property type="component" value="Unassembled WGS sequence"/>
</dbReference>
<dbReference type="PANTHER" id="PTHR32089:SF112">
    <property type="entry name" value="LYSOZYME-LIKE PROTEIN-RELATED"/>
    <property type="match status" value="1"/>
</dbReference>